<gene>
    <name evidence="3" type="ORF">A3844_00160</name>
</gene>
<feature type="region of interest" description="Disordered" evidence="1">
    <location>
        <begin position="25"/>
        <end position="49"/>
    </location>
</feature>
<name>A0ABX3ETP1_9BACL</name>
<comment type="caution">
    <text evidence="3">The sequence shown here is derived from an EMBL/GenBank/DDBJ whole genome shotgun (WGS) entry which is preliminary data.</text>
</comment>
<evidence type="ECO:0000256" key="1">
    <source>
        <dbReference type="SAM" id="MobiDB-lite"/>
    </source>
</evidence>
<keyword evidence="4" id="KW-1185">Reference proteome</keyword>
<dbReference type="Proteomes" id="UP000186058">
    <property type="component" value="Unassembled WGS sequence"/>
</dbReference>
<feature type="domain" description="YARHG" evidence="2">
    <location>
        <begin position="54"/>
        <end position="135"/>
    </location>
</feature>
<proteinExistence type="predicted"/>
<dbReference type="EMBL" id="LVWI01000001">
    <property type="protein sequence ID" value="OKP91583.1"/>
    <property type="molecule type" value="Genomic_DNA"/>
</dbReference>
<dbReference type="RefSeq" id="WP_074106232.1">
    <property type="nucleotide sequence ID" value="NZ_LVWI01000001.1"/>
</dbReference>
<evidence type="ECO:0000259" key="2">
    <source>
        <dbReference type="SMART" id="SM01324"/>
    </source>
</evidence>
<protein>
    <recommendedName>
        <fullName evidence="2">YARHG domain-containing protein</fullName>
    </recommendedName>
</protein>
<reference evidence="3 4" key="1">
    <citation type="submission" date="2016-03" db="EMBL/GenBank/DDBJ databases">
        <authorList>
            <person name="Sant'Anna F.H."/>
            <person name="Ambrosini A."/>
            <person name="Souza R."/>
            <person name="Bach E."/>
            <person name="Fernandes G."/>
            <person name="Balsanelli E."/>
            <person name="Baura V.A."/>
            <person name="Souza E.M."/>
            <person name="Passaglia L."/>
        </authorList>
    </citation>
    <scope>NUCLEOTIDE SEQUENCE [LARGE SCALE GENOMIC DNA]</scope>
    <source>
        <strain evidence="3 4">P26E</strain>
    </source>
</reference>
<evidence type="ECO:0000313" key="3">
    <source>
        <dbReference type="EMBL" id="OKP91583.1"/>
    </source>
</evidence>
<organism evidence="3 4">
    <name type="scientific">Paenibacillus helianthi</name>
    <dbReference type="NCBI Taxonomy" id="1349432"/>
    <lineage>
        <taxon>Bacteria</taxon>
        <taxon>Bacillati</taxon>
        <taxon>Bacillota</taxon>
        <taxon>Bacilli</taxon>
        <taxon>Bacillales</taxon>
        <taxon>Paenibacillaceae</taxon>
        <taxon>Paenibacillus</taxon>
    </lineage>
</organism>
<dbReference type="InterPro" id="IPR038434">
    <property type="entry name" value="YARHG_sf"/>
</dbReference>
<dbReference type="SMART" id="SM01324">
    <property type="entry name" value="YARHG"/>
    <property type="match status" value="1"/>
</dbReference>
<dbReference type="InterPro" id="IPR025582">
    <property type="entry name" value="YARHG_dom"/>
</dbReference>
<accession>A0ABX3ETP1</accession>
<dbReference type="Pfam" id="PF13308">
    <property type="entry name" value="YARHG"/>
    <property type="match status" value="1"/>
</dbReference>
<evidence type="ECO:0000313" key="4">
    <source>
        <dbReference type="Proteomes" id="UP000186058"/>
    </source>
</evidence>
<feature type="compositionally biased region" description="Polar residues" evidence="1">
    <location>
        <begin position="36"/>
        <end position="49"/>
    </location>
</feature>
<sequence>MNSHKLQLLLLIAALPLQIVGCDTHKDAQPDKPPEVQQTTKNDQSKDTQTFKGRDYVFRESSTTLLTEDNLSNIDSRMLELARNEIFARHGLVFERADLNTYFAGKRWYKADGNYKGDLTKIESQNIKRIQKYEKLLSANKLERQWDVDYHFLGYPQEKNSIGLQNAHVDMNGDGAIDHIHMTLSKHFEVDDEWILMVNDTTAKISLSNNSIPHFKVVDANIQDPYFELALEDTNESAQHSTYYYYYNGKRLISMGTLDGFTGNAQAMDGQGTAVSPRQAYDFQCWFYLENYKLDSNHLWKEAPADFYPMEPPTPWVAKVRFPIYKTSGKQDILKWVTPGETVYFLGGDTKKYGKIKMADGTTGWIQLENHKLSGTDTDINDCFDGRLLYG</sequence>
<dbReference type="Gene3D" id="1.20.58.1690">
    <property type="match status" value="1"/>
</dbReference>
<feature type="compositionally biased region" description="Basic and acidic residues" evidence="1">
    <location>
        <begin position="25"/>
        <end position="34"/>
    </location>
</feature>